<sequence>MEILTALLASLLYLAAILQIIPGLSSNNQISAKPVFFTALAALALHAYLLKDLILSGSGQNLSMLNVASLVSFIIAMMTTGLIFRLRLWFLLPVVYAFAGLNLASATLLPGAFITHLESHPEVLLHISLALFSYSTLMIATLYALQLAWLDYQLKHKKRQVINHNVPPLMMVERQLFNIILVGQVLLTLTLISGFVFVDDMFAQGKAHKAFLSMAAWGVYGVLLWGHYQSGWRGRRVVWFSIVGAFLLTLAYFGSRFVREILIAGY</sequence>
<keyword evidence="4" id="KW-1185">Reference proteome</keyword>
<feature type="transmembrane region" description="Helical" evidence="1">
    <location>
        <begin position="34"/>
        <end position="50"/>
    </location>
</feature>
<evidence type="ECO:0000259" key="2">
    <source>
        <dbReference type="Pfam" id="PF01578"/>
    </source>
</evidence>
<feature type="domain" description="Cytochrome c assembly protein" evidence="2">
    <location>
        <begin position="53"/>
        <end position="262"/>
    </location>
</feature>
<proteinExistence type="predicted"/>
<dbReference type="RefSeq" id="WP_021022064.1">
    <property type="nucleotide sequence ID" value="NZ_MUFR01000040.1"/>
</dbReference>
<reference evidence="4" key="1">
    <citation type="submission" date="2017-01" db="EMBL/GenBank/DDBJ databases">
        <title>Draft genome of the species Salinivibrio costicola subsp. alcaliphilus.</title>
        <authorList>
            <person name="Lopez-Hermoso C."/>
            <person name="De La Haba R."/>
            <person name="Sanchez-Porro C."/>
            <person name="Ventosa A."/>
        </authorList>
    </citation>
    <scope>NUCLEOTIDE SEQUENCE [LARGE SCALE GENOMIC DNA]</scope>
    <source>
        <strain evidence="4">CBH448</strain>
    </source>
</reference>
<feature type="transmembrane region" description="Helical" evidence="1">
    <location>
        <begin position="123"/>
        <end position="145"/>
    </location>
</feature>
<accession>A0ABX3KNI2</accession>
<dbReference type="InterPro" id="IPR052372">
    <property type="entry name" value="YpjD/HemX"/>
</dbReference>
<keyword evidence="1" id="KW-0812">Transmembrane</keyword>
<feature type="transmembrane region" description="Helical" evidence="1">
    <location>
        <begin position="176"/>
        <end position="198"/>
    </location>
</feature>
<organism evidence="3 4">
    <name type="scientific">Salinivibrio costicola subsp. alcaliphilus</name>
    <dbReference type="NCBI Taxonomy" id="272773"/>
    <lineage>
        <taxon>Bacteria</taxon>
        <taxon>Pseudomonadati</taxon>
        <taxon>Pseudomonadota</taxon>
        <taxon>Gammaproteobacteria</taxon>
        <taxon>Vibrionales</taxon>
        <taxon>Vibrionaceae</taxon>
        <taxon>Salinivibrio</taxon>
    </lineage>
</organism>
<name>A0ABX3KNI2_SALCS</name>
<dbReference type="EMBL" id="MUFR01000040">
    <property type="protein sequence ID" value="OOF33089.1"/>
    <property type="molecule type" value="Genomic_DNA"/>
</dbReference>
<evidence type="ECO:0000313" key="3">
    <source>
        <dbReference type="EMBL" id="OOF33089.1"/>
    </source>
</evidence>
<keyword evidence="1" id="KW-0472">Membrane</keyword>
<protein>
    <submittedName>
        <fullName evidence="3">Inner membrane protein YpjD</fullName>
    </submittedName>
</protein>
<dbReference type="PANTHER" id="PTHR38034:SF1">
    <property type="entry name" value="INNER MEMBRANE PROTEIN YPJD"/>
    <property type="match status" value="1"/>
</dbReference>
<evidence type="ECO:0000256" key="1">
    <source>
        <dbReference type="SAM" id="Phobius"/>
    </source>
</evidence>
<gene>
    <name evidence="3" type="ORF">BZJ21_12660</name>
</gene>
<dbReference type="Pfam" id="PF01578">
    <property type="entry name" value="Cytochrom_C_asm"/>
    <property type="match status" value="1"/>
</dbReference>
<dbReference type="Proteomes" id="UP000189431">
    <property type="component" value="Unassembled WGS sequence"/>
</dbReference>
<feature type="transmembrane region" description="Helical" evidence="1">
    <location>
        <begin position="234"/>
        <end position="253"/>
    </location>
</feature>
<feature type="transmembrane region" description="Helical" evidence="1">
    <location>
        <begin position="210"/>
        <end position="228"/>
    </location>
</feature>
<dbReference type="PANTHER" id="PTHR38034">
    <property type="entry name" value="INNER MEMBRANE PROTEIN YPJD"/>
    <property type="match status" value="1"/>
</dbReference>
<feature type="transmembrane region" description="Helical" evidence="1">
    <location>
        <begin position="62"/>
        <end position="84"/>
    </location>
</feature>
<dbReference type="InterPro" id="IPR002541">
    <property type="entry name" value="Cyt_c_assembly"/>
</dbReference>
<keyword evidence="1" id="KW-1133">Transmembrane helix</keyword>
<evidence type="ECO:0000313" key="4">
    <source>
        <dbReference type="Proteomes" id="UP000189431"/>
    </source>
</evidence>
<comment type="caution">
    <text evidence="3">The sequence shown here is derived from an EMBL/GenBank/DDBJ whole genome shotgun (WGS) entry which is preliminary data.</text>
</comment>
<feature type="transmembrane region" description="Helical" evidence="1">
    <location>
        <begin position="90"/>
        <end position="111"/>
    </location>
</feature>